<dbReference type="InterPro" id="IPR000064">
    <property type="entry name" value="NLP_P60_dom"/>
</dbReference>
<evidence type="ECO:0000256" key="4">
    <source>
        <dbReference type="ARBA" id="ARBA00022807"/>
    </source>
</evidence>
<dbReference type="Proteomes" id="UP001259982">
    <property type="component" value="Unassembled WGS sequence"/>
</dbReference>
<evidence type="ECO:0000256" key="5">
    <source>
        <dbReference type="SAM" id="SignalP"/>
    </source>
</evidence>
<dbReference type="PANTHER" id="PTHR47053:SF1">
    <property type="entry name" value="MUREIN DD-ENDOPEPTIDASE MEPH-RELATED"/>
    <property type="match status" value="1"/>
</dbReference>
<feature type="domain" description="NlpC/P60" evidence="6">
    <location>
        <begin position="36"/>
        <end position="159"/>
    </location>
</feature>
<evidence type="ECO:0000313" key="8">
    <source>
        <dbReference type="Proteomes" id="UP001259982"/>
    </source>
</evidence>
<evidence type="ECO:0000313" key="7">
    <source>
        <dbReference type="EMBL" id="MDT0617789.1"/>
    </source>
</evidence>
<evidence type="ECO:0000256" key="1">
    <source>
        <dbReference type="ARBA" id="ARBA00007074"/>
    </source>
</evidence>
<feature type="chain" id="PRO_5046432644" evidence="5">
    <location>
        <begin position="20"/>
        <end position="160"/>
    </location>
</feature>
<comment type="similarity">
    <text evidence="1">Belongs to the peptidase C40 family.</text>
</comment>
<dbReference type="InterPro" id="IPR038765">
    <property type="entry name" value="Papain-like_cys_pep_sf"/>
</dbReference>
<evidence type="ECO:0000259" key="6">
    <source>
        <dbReference type="PROSITE" id="PS51935"/>
    </source>
</evidence>
<keyword evidence="5" id="KW-0732">Signal</keyword>
<dbReference type="EMBL" id="JAVRHY010000003">
    <property type="protein sequence ID" value="MDT0617789.1"/>
    <property type="molecule type" value="Genomic_DNA"/>
</dbReference>
<keyword evidence="4" id="KW-0788">Thiol protease</keyword>
<protein>
    <submittedName>
        <fullName evidence="7">C40 family peptidase</fullName>
    </submittedName>
</protein>
<dbReference type="InterPro" id="IPR051202">
    <property type="entry name" value="Peptidase_C40"/>
</dbReference>
<gene>
    <name evidence="7" type="ORF">RM531_04835</name>
</gene>
<accession>A0ABU3B698</accession>
<dbReference type="SUPFAM" id="SSF54001">
    <property type="entry name" value="Cysteine proteinases"/>
    <property type="match status" value="1"/>
</dbReference>
<keyword evidence="2" id="KW-0645">Protease</keyword>
<dbReference type="PROSITE" id="PS51935">
    <property type="entry name" value="NLPC_P60"/>
    <property type="match status" value="1"/>
</dbReference>
<dbReference type="RefSeq" id="WP_311657690.1">
    <property type="nucleotide sequence ID" value="NZ_JAVRHY010000003.1"/>
</dbReference>
<dbReference type="Pfam" id="PF00877">
    <property type="entry name" value="NLPC_P60"/>
    <property type="match status" value="1"/>
</dbReference>
<dbReference type="PROSITE" id="PS51257">
    <property type="entry name" value="PROKAR_LIPOPROTEIN"/>
    <property type="match status" value="1"/>
</dbReference>
<evidence type="ECO:0000256" key="2">
    <source>
        <dbReference type="ARBA" id="ARBA00022670"/>
    </source>
</evidence>
<feature type="signal peptide" evidence="5">
    <location>
        <begin position="1"/>
        <end position="19"/>
    </location>
</feature>
<proteinExistence type="inferred from homology"/>
<sequence>MRHTRQPAFVLIAATALLAACAFRLPGTSAVDPTLSEARKTVVTSATAQISAPYRYGGTDRKGFGNAGLMHFAYAAAGIGIPTRTPGQLRAGKPIAFDEALPGDLLFYRLSGDDADPHVGMFIGSGEMVHASVDRDEVALATVDNAFWRKRLAAVIRILP</sequence>
<evidence type="ECO:0000256" key="3">
    <source>
        <dbReference type="ARBA" id="ARBA00022801"/>
    </source>
</evidence>
<organism evidence="7 8">
    <name type="scientific">Spectribacter acetivorans</name>
    <dbReference type="NCBI Taxonomy" id="3075603"/>
    <lineage>
        <taxon>Bacteria</taxon>
        <taxon>Pseudomonadati</taxon>
        <taxon>Pseudomonadota</taxon>
        <taxon>Gammaproteobacteria</taxon>
        <taxon>Salinisphaerales</taxon>
        <taxon>Salinisphaeraceae</taxon>
        <taxon>Spectribacter</taxon>
    </lineage>
</organism>
<reference evidence="7 8" key="1">
    <citation type="submission" date="2023-09" db="EMBL/GenBank/DDBJ databases">
        <authorList>
            <person name="Rey-Velasco X."/>
        </authorList>
    </citation>
    <scope>NUCLEOTIDE SEQUENCE [LARGE SCALE GENOMIC DNA]</scope>
    <source>
        <strain evidence="7 8">P385</strain>
    </source>
</reference>
<keyword evidence="3" id="KW-0378">Hydrolase</keyword>
<dbReference type="PANTHER" id="PTHR47053">
    <property type="entry name" value="MUREIN DD-ENDOPEPTIDASE MEPH-RELATED"/>
    <property type="match status" value="1"/>
</dbReference>
<keyword evidence="8" id="KW-1185">Reference proteome</keyword>
<comment type="caution">
    <text evidence="7">The sequence shown here is derived from an EMBL/GenBank/DDBJ whole genome shotgun (WGS) entry which is preliminary data.</text>
</comment>
<dbReference type="Gene3D" id="3.90.1720.10">
    <property type="entry name" value="endopeptidase domain like (from Nostoc punctiforme)"/>
    <property type="match status" value="1"/>
</dbReference>
<name>A0ABU3B698_9GAMM</name>